<dbReference type="RefSeq" id="WP_176764139.1">
    <property type="nucleotide sequence ID" value="NZ_FNAG01000005.1"/>
</dbReference>
<dbReference type="InterPro" id="IPR009091">
    <property type="entry name" value="RCC1/BLIP-II"/>
</dbReference>
<dbReference type="InterPro" id="IPR003961">
    <property type="entry name" value="FN3_dom"/>
</dbReference>
<sequence>MTLRHSIIATLCCLALILISAPPALAQTAVSGVTAIGAGENHTCLLTSTGAVRCWGANVHGQLGNGGVDPFETSAFPSNVLGLSQGVTQLAVGDNHACVLTEQGGVKCWGSVVDYLPGNNSPLSRPVDVELGRAAVAVASGNGFSCALLDSGAVECWGTNTFGQLGIGSFDFPFAPASVVGLPGPMQSIEAGGTSACARSAAGATYCWGSNGDGQLALGTFGTNQPSATPVEALDAAYAAIRFGGSHGCGVRAGAALCWGLAVYGQLGNGSLARQALPGAVTDLGTGVARVSGGLEHSCATLDDGTARCWGRNSNGQLGNGTSTQRLLTPVQVTDLSGVASIATGHRHSCAVLVSGGVRCWGSNSRGQLGDGTTLSSLVPVVVVQRSVPDAPTAATAVAGDASATVSFLPPARDGGLAILGYVVTSQPGNVQSGLCAGSPCPVSGLQDGTAYTFTVVARNALGDSPASEPTAAVSTRRVQSLSFGPNPGPLPRNTSGASVTATASSGLEVSFSSLSPEVCEVDSATGALSLLAIGQCTVAADQAGTPEYRPAARITQTFEILRSLQSGFGVSAQTPLVLLGGSTVVSAAGGQSSGALGFALQAGSPCTLSGTTLSGSDVGTCTVIATREGDAEFQPVNASVSVNVFARGLSDLQVPSQSLTPAFNPAVGLYRLVVANGVQQIPVRATARDPSAAVLVGGQLATTGTALPVNLNAGTNVVPVTVIAQDGSQQTYQLIATRRFAQSIQLDLPSSAVLGDAPLPLAATGGPSGQPVQVSNLTPTVCAFSGNELQLLSAGTCELRANQAGDANHDPAPELVRTVHIQPGVDLQISVDNGVSSVAPQSAVVYRIELGNAGPSPAPGAGFSVSTPAALGDIEWICTPLQGASCPSASGTGAPALSVDLPVGGMLRFEVGGRLNATPGSTLKFSASLQPPAGTVERAASDNTGVDTDPVQPFGVFSNGFEAGADGLRMQQR</sequence>
<keyword evidence="5" id="KW-1185">Reference proteome</keyword>
<dbReference type="SMART" id="SM00060">
    <property type="entry name" value="FN3"/>
    <property type="match status" value="1"/>
</dbReference>
<dbReference type="SUPFAM" id="SSF50985">
    <property type="entry name" value="RCC1/BLIP-II"/>
    <property type="match status" value="2"/>
</dbReference>
<protein>
    <submittedName>
        <fullName evidence="4">Alpha-tubulin suppressor</fullName>
    </submittedName>
</protein>
<evidence type="ECO:0000256" key="2">
    <source>
        <dbReference type="SAM" id="SignalP"/>
    </source>
</evidence>
<evidence type="ECO:0000313" key="5">
    <source>
        <dbReference type="Proteomes" id="UP000199603"/>
    </source>
</evidence>
<accession>A0A1G6WWL3</accession>
<feature type="chain" id="PRO_5011746713" evidence="2">
    <location>
        <begin position="27"/>
        <end position="974"/>
    </location>
</feature>
<feature type="region of interest" description="Disordered" evidence="1">
    <location>
        <begin position="481"/>
        <end position="500"/>
    </location>
</feature>
<dbReference type="PROSITE" id="PS50012">
    <property type="entry name" value="RCC1_3"/>
    <property type="match status" value="6"/>
</dbReference>
<evidence type="ECO:0000256" key="1">
    <source>
        <dbReference type="SAM" id="MobiDB-lite"/>
    </source>
</evidence>
<evidence type="ECO:0000313" key="4">
    <source>
        <dbReference type="EMBL" id="SDD69587.1"/>
    </source>
</evidence>
<dbReference type="Gene3D" id="2.130.10.30">
    <property type="entry name" value="Regulator of chromosome condensation 1/beta-lactamase-inhibitor protein II"/>
    <property type="match status" value="2"/>
</dbReference>
<evidence type="ECO:0000259" key="3">
    <source>
        <dbReference type="PROSITE" id="PS50853"/>
    </source>
</evidence>
<dbReference type="Pfam" id="PF13540">
    <property type="entry name" value="RCC1_2"/>
    <property type="match status" value="3"/>
</dbReference>
<name>A0A1G6WWL3_9GAMM</name>
<feature type="domain" description="Fibronectin type-III" evidence="3">
    <location>
        <begin position="388"/>
        <end position="479"/>
    </location>
</feature>
<dbReference type="CDD" id="cd00063">
    <property type="entry name" value="FN3"/>
    <property type="match status" value="1"/>
</dbReference>
<dbReference type="PANTHER" id="PTHR45982">
    <property type="entry name" value="REGULATOR OF CHROMOSOME CONDENSATION"/>
    <property type="match status" value="1"/>
</dbReference>
<dbReference type="PANTHER" id="PTHR45982:SF1">
    <property type="entry name" value="REGULATOR OF CHROMOSOME CONDENSATION"/>
    <property type="match status" value="1"/>
</dbReference>
<dbReference type="GO" id="GO:0005085">
    <property type="term" value="F:guanyl-nucleotide exchange factor activity"/>
    <property type="evidence" value="ECO:0007669"/>
    <property type="project" value="TreeGrafter"/>
</dbReference>
<dbReference type="PROSITE" id="PS50853">
    <property type="entry name" value="FN3"/>
    <property type="match status" value="1"/>
</dbReference>
<dbReference type="InterPro" id="IPR000408">
    <property type="entry name" value="Reg_chr_condens"/>
</dbReference>
<dbReference type="PRINTS" id="PR00633">
    <property type="entry name" value="RCCNDNSATION"/>
</dbReference>
<dbReference type="Proteomes" id="UP000199603">
    <property type="component" value="Unassembled WGS sequence"/>
</dbReference>
<dbReference type="InterPro" id="IPR013783">
    <property type="entry name" value="Ig-like_fold"/>
</dbReference>
<feature type="signal peptide" evidence="2">
    <location>
        <begin position="1"/>
        <end position="26"/>
    </location>
</feature>
<keyword evidence="2" id="KW-0732">Signal</keyword>
<reference evidence="4 5" key="1">
    <citation type="submission" date="2016-10" db="EMBL/GenBank/DDBJ databases">
        <authorList>
            <person name="de Groot N.N."/>
        </authorList>
    </citation>
    <scope>NUCLEOTIDE SEQUENCE [LARGE SCALE GENOMIC DNA]</scope>
    <source>
        <strain evidence="4 5">DSM 16957</strain>
    </source>
</reference>
<organism evidence="4 5">
    <name type="scientific">Aquimonas voraii</name>
    <dbReference type="NCBI Taxonomy" id="265719"/>
    <lineage>
        <taxon>Bacteria</taxon>
        <taxon>Pseudomonadati</taxon>
        <taxon>Pseudomonadota</taxon>
        <taxon>Gammaproteobacteria</taxon>
        <taxon>Lysobacterales</taxon>
        <taxon>Lysobacteraceae</taxon>
        <taxon>Aquimonas</taxon>
    </lineage>
</organism>
<dbReference type="STRING" id="265719.SAMN04488509_105176"/>
<dbReference type="Pfam" id="PF00041">
    <property type="entry name" value="fn3"/>
    <property type="match status" value="1"/>
</dbReference>
<dbReference type="Pfam" id="PF00415">
    <property type="entry name" value="RCC1"/>
    <property type="match status" value="3"/>
</dbReference>
<dbReference type="InterPro" id="IPR051553">
    <property type="entry name" value="Ran_GTPase-activating"/>
</dbReference>
<proteinExistence type="predicted"/>
<gene>
    <name evidence="4" type="ORF">SAMN04488509_105176</name>
</gene>
<dbReference type="Pfam" id="PF12733">
    <property type="entry name" value="Cadherin-like"/>
    <property type="match status" value="1"/>
</dbReference>
<dbReference type="GO" id="GO:0005737">
    <property type="term" value="C:cytoplasm"/>
    <property type="evidence" value="ECO:0007669"/>
    <property type="project" value="TreeGrafter"/>
</dbReference>
<dbReference type="SUPFAM" id="SSF49265">
    <property type="entry name" value="Fibronectin type III"/>
    <property type="match status" value="1"/>
</dbReference>
<dbReference type="InterPro" id="IPR025883">
    <property type="entry name" value="Cadherin-like_domain"/>
</dbReference>
<dbReference type="EMBL" id="FNAG01000005">
    <property type="protein sequence ID" value="SDD69587.1"/>
    <property type="molecule type" value="Genomic_DNA"/>
</dbReference>
<dbReference type="Gene3D" id="2.60.40.10">
    <property type="entry name" value="Immunoglobulins"/>
    <property type="match status" value="1"/>
</dbReference>
<dbReference type="InterPro" id="IPR036116">
    <property type="entry name" value="FN3_sf"/>
</dbReference>
<dbReference type="AlphaFoldDB" id="A0A1G6WWL3"/>